<dbReference type="CDD" id="cd21538">
    <property type="entry name" value="SPOC_TFIIS"/>
    <property type="match status" value="1"/>
</dbReference>
<organism evidence="3">
    <name type="scientific">Brassica campestris</name>
    <name type="common">Field mustard</name>
    <dbReference type="NCBI Taxonomy" id="3711"/>
    <lineage>
        <taxon>Eukaryota</taxon>
        <taxon>Viridiplantae</taxon>
        <taxon>Streptophyta</taxon>
        <taxon>Embryophyta</taxon>
        <taxon>Tracheophyta</taxon>
        <taxon>Spermatophyta</taxon>
        <taxon>Magnoliopsida</taxon>
        <taxon>eudicotyledons</taxon>
        <taxon>Gunneridae</taxon>
        <taxon>Pentapetalae</taxon>
        <taxon>rosids</taxon>
        <taxon>malvids</taxon>
        <taxon>Brassicales</taxon>
        <taxon>Brassicaceae</taxon>
        <taxon>Brassiceae</taxon>
        <taxon>Brassica</taxon>
    </lineage>
</organism>
<feature type="compositionally biased region" description="Pro residues" evidence="1">
    <location>
        <begin position="935"/>
        <end position="945"/>
    </location>
</feature>
<dbReference type="InterPro" id="IPR012921">
    <property type="entry name" value="SPOC_C"/>
</dbReference>
<dbReference type="Pfam" id="PF07500">
    <property type="entry name" value="TFIIS_M"/>
    <property type="match status" value="1"/>
</dbReference>
<reference evidence="3" key="1">
    <citation type="submission" date="2018-11" db="EMBL/GenBank/DDBJ databases">
        <authorList>
            <consortium name="Genoscope - CEA"/>
            <person name="William W."/>
        </authorList>
    </citation>
    <scope>NUCLEOTIDE SEQUENCE</scope>
</reference>
<evidence type="ECO:0000313" key="3">
    <source>
        <dbReference type="EMBL" id="VDC68005.1"/>
    </source>
</evidence>
<feature type="region of interest" description="Disordered" evidence="1">
    <location>
        <begin position="104"/>
        <end position="260"/>
    </location>
</feature>
<accession>A0A3P5YXE6</accession>
<feature type="region of interest" description="Disordered" evidence="1">
    <location>
        <begin position="527"/>
        <end position="575"/>
    </location>
</feature>
<dbReference type="Pfam" id="PF07744">
    <property type="entry name" value="SPOC"/>
    <property type="match status" value="1"/>
</dbReference>
<dbReference type="GO" id="GO:0006351">
    <property type="term" value="P:DNA-templated transcription"/>
    <property type="evidence" value="ECO:0007669"/>
    <property type="project" value="InterPro"/>
</dbReference>
<feature type="compositionally biased region" description="Basic and acidic residues" evidence="1">
    <location>
        <begin position="223"/>
        <end position="237"/>
    </location>
</feature>
<feature type="region of interest" description="Disordered" evidence="1">
    <location>
        <begin position="836"/>
        <end position="989"/>
    </location>
</feature>
<feature type="compositionally biased region" description="Basic and acidic residues" evidence="1">
    <location>
        <begin position="127"/>
        <end position="143"/>
    </location>
</feature>
<protein>
    <recommendedName>
        <fullName evidence="2">TFIIS central domain-containing protein</fullName>
    </recommendedName>
</protein>
<feature type="compositionally biased region" description="Polar residues" evidence="1">
    <location>
        <begin position="880"/>
        <end position="897"/>
    </location>
</feature>
<dbReference type="PANTHER" id="PTHR11477:SF20">
    <property type="entry name" value="SPOC DOMAIN _ TRANSCRIPTION ELONGATION FACTOR S-II PROTEIN"/>
    <property type="match status" value="1"/>
</dbReference>
<feature type="domain" description="TFIIS central" evidence="2">
    <location>
        <begin position="314"/>
        <end position="429"/>
    </location>
</feature>
<proteinExistence type="predicted"/>
<feature type="region of interest" description="Disordered" evidence="1">
    <location>
        <begin position="778"/>
        <end position="807"/>
    </location>
</feature>
<feature type="compositionally biased region" description="Polar residues" evidence="1">
    <location>
        <begin position="551"/>
        <end position="561"/>
    </location>
</feature>
<dbReference type="Gene3D" id="1.10.472.30">
    <property type="entry name" value="Transcription elongation factor S-II, central domain"/>
    <property type="match status" value="1"/>
</dbReference>
<evidence type="ECO:0000259" key="2">
    <source>
        <dbReference type="PROSITE" id="PS51321"/>
    </source>
</evidence>
<dbReference type="AlphaFoldDB" id="A0A3P5YXE6"/>
<dbReference type="PANTHER" id="PTHR11477">
    <property type="entry name" value="TRANSCRIPTION FACTOR S-II ZINC FINGER DOMAIN-CONTAINING PROTEIN"/>
    <property type="match status" value="1"/>
</dbReference>
<sequence length="989" mass="108377">MSGDMGGEQISTNMEETLKAEDPDTFKDPNLVEIGSNDLPVQDMRVSDIKEEEPSKVETSVSGPMSSAFEPEGISSQPFSLADSQSLQTRLQPLVPRGYSIDRSLAACRSPRSFQLTGKRKLPPESASEKPNKRVESVHHRPWLEQFYSEPAHMPSATLSPKTEHPQAPAKKVKQTEPASQRKQVMNKKQPGPSQGSTKTHNEGNESLRSKMKESLAAALALVHEHEESPKGKKNTETDETSAPVAESNEPSSACDVSVPADDVNGRILQQQSSNDTEMNYVNQSDVQKTQYDDVFPSDDGPFSGSYFSSDELLQGNGLSWVLEPVSDLEERKENEDPNVLASKIELELFKLFEGVNKKYKEKGRSLLFNLKDKNNPELRESVMSGKISPERLCSMTAEELASKELSQWRQAKAEEMAEMVVLRDADIDVSRLVRKTHKGEFQVEVDPVESEMVDVSAGITSRSRPRAKAKSSLNKNDSDELKESSDKGDMTEETDPMQGLSMDDEMKDVGFLAPIVSLDEFMESLNTEPPFRSPQHGNAVKEEVAASDSGAVSNLKSPSRSPKEACESVSPKTELQKAIVTSPKPDVGVKLGVDVSKPEEEAPLVASTKEEHIWEGILQLSASSVVSVTGIFKRQVLLNIICLTGFGGCSGEKAKTSEWPTMVEVKGRVRLSAFGKFVQELPLSRSRVLMVINVVCKDGISQSQRDSLFEVAKSYVADQRVGYAEPTSGVELYLCPSRGETLDLLSKVISKDHLDEAKSSDSIGLIGLVVWRRAVSSPASRHKPGSKRQHSSLKNHQPPVVAASTKSSVLALENKKSSTSLNVKNHHQPPVVAVTMGNHGCEDGDDDEDLPPGFGPAAVKDDDDDLPEFNFNPSAAPPVTSSPRQAVGPQSRSLNQVRELILKYGNSAGKQPWNGQDDDDDDIPEWQPQGHQIQPPPPPPPGPPFHSRAMARPQGHGAIPSDGWRANQNAPRQQQQQQQYSARRNRGF</sequence>
<feature type="compositionally biased region" description="Basic and acidic residues" evidence="1">
    <location>
        <begin position="200"/>
        <end position="214"/>
    </location>
</feature>
<feature type="region of interest" description="Disordered" evidence="1">
    <location>
        <begin position="457"/>
        <end position="505"/>
    </location>
</feature>
<feature type="compositionally biased region" description="Basic residues" evidence="1">
    <location>
        <begin position="781"/>
        <end position="794"/>
    </location>
</feature>
<dbReference type="PROSITE" id="PS51321">
    <property type="entry name" value="TFIIS_CENTRAL"/>
    <property type="match status" value="1"/>
</dbReference>
<dbReference type="InterPro" id="IPR036575">
    <property type="entry name" value="TFIIS_cen_dom_sf"/>
</dbReference>
<feature type="compositionally biased region" description="Polar residues" evidence="1">
    <location>
        <begin position="74"/>
        <end position="85"/>
    </location>
</feature>
<name>A0A3P5YXE6_BRACM</name>
<dbReference type="SUPFAM" id="SSF46942">
    <property type="entry name" value="Elongation factor TFIIS domain 2"/>
    <property type="match status" value="1"/>
</dbReference>
<feature type="compositionally biased region" description="Basic and acidic residues" evidence="1">
    <location>
        <begin position="477"/>
        <end position="491"/>
    </location>
</feature>
<gene>
    <name evidence="3" type="ORF">BRAA06T26545Z</name>
</gene>
<dbReference type="EMBL" id="LR031569">
    <property type="protein sequence ID" value="VDC68005.1"/>
    <property type="molecule type" value="Genomic_DNA"/>
</dbReference>
<feature type="compositionally biased region" description="Low complexity" evidence="1">
    <location>
        <begin position="966"/>
        <end position="983"/>
    </location>
</feature>
<feature type="compositionally biased region" description="Basic and acidic residues" evidence="1">
    <location>
        <begin position="16"/>
        <end position="27"/>
    </location>
</feature>
<feature type="compositionally biased region" description="Basic and acidic residues" evidence="1">
    <location>
        <begin position="45"/>
        <end position="56"/>
    </location>
</feature>
<feature type="region of interest" description="Disordered" evidence="1">
    <location>
        <begin position="1"/>
        <end position="85"/>
    </location>
</feature>
<dbReference type="InterPro" id="IPR003618">
    <property type="entry name" value="TFIIS_cen_dom"/>
</dbReference>
<evidence type="ECO:0000256" key="1">
    <source>
        <dbReference type="SAM" id="MobiDB-lite"/>
    </source>
</evidence>
<dbReference type="SMART" id="SM00510">
    <property type="entry name" value="TFS2M"/>
    <property type="match status" value="1"/>
</dbReference>